<dbReference type="Proteomes" id="UP000201566">
    <property type="component" value="Segment"/>
</dbReference>
<dbReference type="SUPFAM" id="SSF56300">
    <property type="entry name" value="Metallo-dependent phosphatases"/>
    <property type="match status" value="1"/>
</dbReference>
<dbReference type="PANTHER" id="PTHR37844:SF2">
    <property type="entry name" value="SER_THR PROTEIN PHOSPHATASE SUPERFAMILY (AFU_ORTHOLOGUE AFUA_1G14840)"/>
    <property type="match status" value="1"/>
</dbReference>
<dbReference type="InterPro" id="IPR029052">
    <property type="entry name" value="Metallo-depent_PP-like"/>
</dbReference>
<organism evidence="3 4">
    <name type="scientific">Pandoravirus dulcis</name>
    <dbReference type="NCBI Taxonomy" id="1349409"/>
    <lineage>
        <taxon>Viruses</taxon>
        <taxon>Pandoravirus</taxon>
    </lineage>
</organism>
<feature type="domain" description="Calcineurin-like phosphoesterase" evidence="2">
    <location>
        <begin position="30"/>
        <end position="313"/>
    </location>
</feature>
<dbReference type="Pfam" id="PF00149">
    <property type="entry name" value="Metallophos"/>
    <property type="match status" value="1"/>
</dbReference>
<name>S4VP02_9VIRU</name>
<dbReference type="KEGG" id="vg:16512071"/>
<dbReference type="GO" id="GO:0016787">
    <property type="term" value="F:hydrolase activity"/>
    <property type="evidence" value="ECO:0007669"/>
    <property type="project" value="InterPro"/>
</dbReference>
<sequence length="365" mass="39741">MDDTADNRVHADDHAEKSSEGHDATTATVRIQVASDLHLELRDAQAAQRIDDIIAPTGASVLALVGDIGSPVEPSYATFIAAAAARYAHVLVIAGNHEYYGGSAPDAPTMADLAAAMRETCAAHANVHFLDDDAIVLDGVRYVGSTLWSFVPEAFRRRCTKDMNDYHLIRVAGRAPDAQPKRRASRWTVIDTYADGEDDCRWRGGDDGDDDDSVNGRRSSPPTLSNGDGLLTVDDTNALHAAAVDFLNEQIAEAAAAPEDCRQPVVVLTHHAPSFKSIHRRYATSLLTCAFVTDLERLMRPPVALWLHGHTHTASDYEVETCSADGATHTVRVVNNPMGYRQERAYSGYVKDKVVEVVVPRHHRA</sequence>
<protein>
    <submittedName>
        <fullName evidence="3">Metallophosphatase</fullName>
    </submittedName>
</protein>
<gene>
    <name evidence="3" type="ORF">pdul_cds_93</name>
</gene>
<feature type="region of interest" description="Disordered" evidence="1">
    <location>
        <begin position="200"/>
        <end position="230"/>
    </location>
</feature>
<dbReference type="GeneID" id="16512071"/>
<feature type="region of interest" description="Disordered" evidence="1">
    <location>
        <begin position="1"/>
        <end position="26"/>
    </location>
</feature>
<evidence type="ECO:0000313" key="4">
    <source>
        <dbReference type="Proteomes" id="UP000201566"/>
    </source>
</evidence>
<dbReference type="Gene3D" id="3.60.21.10">
    <property type="match status" value="1"/>
</dbReference>
<accession>S4VP02</accession>
<dbReference type="PANTHER" id="PTHR37844">
    <property type="entry name" value="SER/THR PROTEIN PHOSPHATASE SUPERFAMILY (AFU_ORTHOLOGUE AFUA_1G14840)"/>
    <property type="match status" value="1"/>
</dbReference>
<dbReference type="RefSeq" id="YP_008318662.2">
    <property type="nucleotide sequence ID" value="NC_021858.1"/>
</dbReference>
<evidence type="ECO:0000256" key="1">
    <source>
        <dbReference type="SAM" id="MobiDB-lite"/>
    </source>
</evidence>
<evidence type="ECO:0000259" key="2">
    <source>
        <dbReference type="Pfam" id="PF00149"/>
    </source>
</evidence>
<reference evidence="3 4" key="1">
    <citation type="journal article" date="2013" name="Science">
        <title>Pandoraviruses: amoeba viruses with genomes up to 2.5 Mb reaching that of parasitic eukaryotes.</title>
        <authorList>
            <person name="Philippe N."/>
            <person name="Legendre M."/>
            <person name="Doutre G."/>
            <person name="Coute Y."/>
            <person name="Poirot O."/>
            <person name="Lescot M."/>
            <person name="Arslan D."/>
            <person name="Seltzer V."/>
            <person name="Bertaux L."/>
            <person name="Bruley C."/>
            <person name="Garin J."/>
            <person name="Claverie J.M."/>
            <person name="Abergel C."/>
        </authorList>
    </citation>
    <scope>NUCLEOTIDE SEQUENCE [LARGE SCALE GENOMIC DNA]</scope>
    <source>
        <strain evidence="3">Melbourne</strain>
    </source>
</reference>
<evidence type="ECO:0000313" key="3">
    <source>
        <dbReference type="EMBL" id="AGO81993.2"/>
    </source>
</evidence>
<proteinExistence type="predicted"/>
<feature type="compositionally biased region" description="Basic and acidic residues" evidence="1">
    <location>
        <begin position="1"/>
        <end position="23"/>
    </location>
</feature>
<dbReference type="EMBL" id="KC977570">
    <property type="protein sequence ID" value="AGO81993.2"/>
    <property type="molecule type" value="Genomic_DNA"/>
</dbReference>
<dbReference type="InterPro" id="IPR004843">
    <property type="entry name" value="Calcineurin-like_PHP"/>
</dbReference>